<dbReference type="InterPro" id="IPR035965">
    <property type="entry name" value="PAS-like_dom_sf"/>
</dbReference>
<keyword evidence="3" id="KW-1185">Reference proteome</keyword>
<name>A0ABT3Z7E7_9HYPH</name>
<proteinExistence type="predicted"/>
<organism evidence="2 3">
    <name type="scientific">Hoeflea algicola</name>
    <dbReference type="NCBI Taxonomy" id="2983763"/>
    <lineage>
        <taxon>Bacteria</taxon>
        <taxon>Pseudomonadati</taxon>
        <taxon>Pseudomonadota</taxon>
        <taxon>Alphaproteobacteria</taxon>
        <taxon>Hyphomicrobiales</taxon>
        <taxon>Rhizobiaceae</taxon>
        <taxon>Hoeflea</taxon>
    </lineage>
</organism>
<reference evidence="2" key="1">
    <citation type="submission" date="2022-10" db="EMBL/GenBank/DDBJ databases">
        <title>Hoeflea sp. G2-23, isolated from marine algae.</title>
        <authorList>
            <person name="Kristyanto S."/>
            <person name="Kim J.M."/>
            <person name="Jeon C.O."/>
        </authorList>
    </citation>
    <scope>NUCLEOTIDE SEQUENCE</scope>
    <source>
        <strain evidence="2">G2-23</strain>
    </source>
</reference>
<evidence type="ECO:0000313" key="2">
    <source>
        <dbReference type="EMBL" id="MCY0147701.1"/>
    </source>
</evidence>
<dbReference type="Pfam" id="PF08448">
    <property type="entry name" value="PAS_4"/>
    <property type="match status" value="1"/>
</dbReference>
<dbReference type="RefSeq" id="WP_267653299.1">
    <property type="nucleotide sequence ID" value="NZ_JAOVZR010000001.1"/>
</dbReference>
<sequence length="257" mass="28876">MSTSNQSTNNKVHCKGGAIKKNGGCMLSKLIDDFERACDDLLGAVRRGNEAAVNQIDAEIQPLVHSIFRQHARNREEMTLQLDFFARLAVRNCEDDEGVRRYTGMMKALFERYLPSGVSQDVAETEAGQPALSEGYDASLHEMLLDSVPERVAVVGLDYRYLYTNQQNADFHLKRCSDFIGKPLVDMMTPELYHSRAKPRLDQCFAGARVHYNYEATDSAGRRYEVRCRMTPFIGPNKTIVGAVIVLTMQPMFAPVA</sequence>
<dbReference type="EMBL" id="JAOVZR010000001">
    <property type="protein sequence ID" value="MCY0147701.1"/>
    <property type="molecule type" value="Genomic_DNA"/>
</dbReference>
<protein>
    <submittedName>
        <fullName evidence="2">PAS domain-containing protein</fullName>
    </submittedName>
</protein>
<dbReference type="Proteomes" id="UP001073227">
    <property type="component" value="Unassembled WGS sequence"/>
</dbReference>
<evidence type="ECO:0000259" key="1">
    <source>
        <dbReference type="Pfam" id="PF08448"/>
    </source>
</evidence>
<feature type="domain" description="PAS fold-4" evidence="1">
    <location>
        <begin position="145"/>
        <end position="247"/>
    </location>
</feature>
<gene>
    <name evidence="2" type="ORF">OEG84_08215</name>
</gene>
<comment type="caution">
    <text evidence="2">The sequence shown here is derived from an EMBL/GenBank/DDBJ whole genome shotgun (WGS) entry which is preliminary data.</text>
</comment>
<dbReference type="InterPro" id="IPR013656">
    <property type="entry name" value="PAS_4"/>
</dbReference>
<dbReference type="Gene3D" id="3.30.450.20">
    <property type="entry name" value="PAS domain"/>
    <property type="match status" value="1"/>
</dbReference>
<dbReference type="SUPFAM" id="SSF55785">
    <property type="entry name" value="PYP-like sensor domain (PAS domain)"/>
    <property type="match status" value="1"/>
</dbReference>
<evidence type="ECO:0000313" key="3">
    <source>
        <dbReference type="Proteomes" id="UP001073227"/>
    </source>
</evidence>
<accession>A0ABT3Z7E7</accession>